<dbReference type="InterPro" id="IPR017884">
    <property type="entry name" value="SANT_dom"/>
</dbReference>
<keyword evidence="13" id="KW-1185">Reference proteome</keyword>
<dbReference type="InterPro" id="IPR027417">
    <property type="entry name" value="P-loop_NTPase"/>
</dbReference>
<dbReference type="InterPro" id="IPR015194">
    <property type="entry name" value="ISWI_HAND-dom"/>
</dbReference>
<evidence type="ECO:0000256" key="1">
    <source>
        <dbReference type="ARBA" id="ARBA00004123"/>
    </source>
</evidence>
<evidence type="ECO:0000256" key="8">
    <source>
        <dbReference type="SAM" id="MobiDB-lite"/>
    </source>
</evidence>
<dbReference type="InterPro" id="IPR014001">
    <property type="entry name" value="Helicase_ATP-bd"/>
</dbReference>
<feature type="compositionally biased region" description="Acidic residues" evidence="8">
    <location>
        <begin position="1061"/>
        <end position="1070"/>
    </location>
</feature>
<dbReference type="GO" id="GO:0034728">
    <property type="term" value="P:nucleosome organization"/>
    <property type="evidence" value="ECO:0007669"/>
    <property type="project" value="TreeGrafter"/>
</dbReference>
<dbReference type="FunFam" id="3.40.50.300:FF:000082">
    <property type="entry name" value="ISWI chromatin remodeling complex ATPase ISW1"/>
    <property type="match status" value="1"/>
</dbReference>
<comment type="subcellular location">
    <subcellularLocation>
        <location evidence="1">Nucleus</location>
    </subcellularLocation>
</comment>
<organism evidence="12 13">
    <name type="scientific">Lentithecium fluviatile CBS 122367</name>
    <dbReference type="NCBI Taxonomy" id="1168545"/>
    <lineage>
        <taxon>Eukaryota</taxon>
        <taxon>Fungi</taxon>
        <taxon>Dikarya</taxon>
        <taxon>Ascomycota</taxon>
        <taxon>Pezizomycotina</taxon>
        <taxon>Dothideomycetes</taxon>
        <taxon>Pleosporomycetidae</taxon>
        <taxon>Pleosporales</taxon>
        <taxon>Massarineae</taxon>
        <taxon>Lentitheciaceae</taxon>
        <taxon>Lentithecium</taxon>
    </lineage>
</organism>
<dbReference type="EMBL" id="MU005640">
    <property type="protein sequence ID" value="KAF2676074.1"/>
    <property type="molecule type" value="Genomic_DNA"/>
</dbReference>
<dbReference type="GO" id="GO:0005634">
    <property type="term" value="C:nucleus"/>
    <property type="evidence" value="ECO:0007669"/>
    <property type="project" value="UniProtKB-SubCell"/>
</dbReference>
<dbReference type="Gene3D" id="1.10.10.60">
    <property type="entry name" value="Homeodomain-like"/>
    <property type="match status" value="2"/>
</dbReference>
<keyword evidence="4" id="KW-0378">Hydrolase</keyword>
<dbReference type="PANTHER" id="PTHR45623">
    <property type="entry name" value="CHROMODOMAIN-HELICASE-DNA-BINDING PROTEIN 3-RELATED-RELATED"/>
    <property type="match status" value="1"/>
</dbReference>
<evidence type="ECO:0000256" key="4">
    <source>
        <dbReference type="ARBA" id="ARBA00022801"/>
    </source>
</evidence>
<feature type="domain" description="SANT" evidence="11">
    <location>
        <begin position="872"/>
        <end position="924"/>
    </location>
</feature>
<reference evidence="12" key="1">
    <citation type="journal article" date="2020" name="Stud. Mycol.">
        <title>101 Dothideomycetes genomes: a test case for predicting lifestyles and emergence of pathogens.</title>
        <authorList>
            <person name="Haridas S."/>
            <person name="Albert R."/>
            <person name="Binder M."/>
            <person name="Bloem J."/>
            <person name="Labutti K."/>
            <person name="Salamov A."/>
            <person name="Andreopoulos B."/>
            <person name="Baker S."/>
            <person name="Barry K."/>
            <person name="Bills G."/>
            <person name="Bluhm B."/>
            <person name="Cannon C."/>
            <person name="Castanera R."/>
            <person name="Culley D."/>
            <person name="Daum C."/>
            <person name="Ezra D."/>
            <person name="Gonzalez J."/>
            <person name="Henrissat B."/>
            <person name="Kuo A."/>
            <person name="Liang C."/>
            <person name="Lipzen A."/>
            <person name="Lutzoni F."/>
            <person name="Magnuson J."/>
            <person name="Mondo S."/>
            <person name="Nolan M."/>
            <person name="Ohm R."/>
            <person name="Pangilinan J."/>
            <person name="Park H.-J."/>
            <person name="Ramirez L."/>
            <person name="Alfaro M."/>
            <person name="Sun H."/>
            <person name="Tritt A."/>
            <person name="Yoshinaga Y."/>
            <person name="Zwiers L.-H."/>
            <person name="Turgeon B."/>
            <person name="Goodwin S."/>
            <person name="Spatafora J."/>
            <person name="Crous P."/>
            <person name="Grigoriev I."/>
        </authorList>
    </citation>
    <scope>NUCLEOTIDE SEQUENCE</scope>
    <source>
        <strain evidence="12">CBS 122367</strain>
    </source>
</reference>
<dbReference type="SUPFAM" id="SSF52540">
    <property type="entry name" value="P-loop containing nucleoside triphosphate hydrolases"/>
    <property type="match status" value="2"/>
</dbReference>
<proteinExistence type="inferred from homology"/>
<dbReference type="InterPro" id="IPR000330">
    <property type="entry name" value="SNF2_N"/>
</dbReference>
<sequence length="1122" mass="128538">MAPSRTRKSDSDGPSTADVSANEDVEMQDQNDRVNGFKKFGYYQDTPDYTDSDTNPNTTASSVAGDAPADGRKRRTEVYNMRKSIYGKKHDRLGESKEDDTIRRFRYLLGLTDLFRHFIDTNPNPRIKEILAEIDRQDAEEEARAKSSKLRKGGAAAERRRKTEQEEDAELVREEKHGGHNETVFRESPGYVKGGTMRDYQVAGLNWLISLHENGISGILADEMGLGKTLQTISFLGYLRYIRGINGPHLVVVPKSTLDNWKREFGKWVPDIDVLVLQGTKDERADIIQDRLADEKFDVCITSYEMILREKSHLKKFAWEYIIIDEAHRIKNEESSLAQIIRVFNSRNRLLITGTPLQNNLHELWALLNFLLPDVFGDAAAFDDWFSKQDSDSDTVVQQLHKVLRPFLLRRVKADVEKSLLPKKEVNLYIGMSDMQVNWYKKILEKDIDAVNGAAGNKESKTRLLNIVMQLRKCCNHPYLFEGAEPGPPYTTDEHLVNNAAKMIMLDKLLKRMKAQGSRVLIFSQMSRVLDILEDYSVFRGYQYCRIDGSTAHEDRIAAIDDYNKEGSEKFLFLLTTRAGGLGINLTTADIVVLFDSDWNPQADLQAMDRAHRIGQTKQVVVFRFVTENAIEEKVLERAAQKLRLDQLVIQQGRAQQPAKNAASKDELLTMIQHGAEKVFKHQGALGPAATSGNNMTEDEFESILKRGEERTQQLNNKYEKLGLDDLQKFTSDSAYEWNGETFQPRKKDIGLTWINPSKRERKEIGYSMDKYYRQALMTGGRTESKQPRIPRAPKQVIIHDYQFFPEKLAELQDKETAWYRKENNLKAPLPDGPDEDLETREADQQLAQQEIDNAEPLTEEEKAEKERLIAKGFPEWNKRDFQQFLNGSAKYGRTNYEGISEEVDGKTAEEIEAYAKAFWKKYKLLDNWQKHINVVEEGESRVRQSEEKKRLLAKKIGMYRMPLQQMVIKYTVSTTNKKVYTEEEDKFLLVMLNKHGVEGDAIYEKIREEIRESHLFRFDWFFLSRTPQEIGRRCNTLIQAVVRELGDGDIKNGKGKRPLEEEESEEEEELPVKKKAKNGVKNKQLDSVKAKGSPASASTSRATSVVSNGSTSKAKGKGKKK</sequence>
<feature type="domain" description="Helicase C-terminal" evidence="10">
    <location>
        <begin position="505"/>
        <end position="656"/>
    </location>
</feature>
<dbReference type="PANTHER" id="PTHR45623:SF49">
    <property type="entry name" value="SWI_SNF-RELATED MATRIX-ASSOCIATED ACTIN-DEPENDENT REGULATOR OF CHROMATIN SUBFAMILY A MEMBER 5"/>
    <property type="match status" value="1"/>
</dbReference>
<dbReference type="GO" id="GO:0042393">
    <property type="term" value="F:histone binding"/>
    <property type="evidence" value="ECO:0007669"/>
    <property type="project" value="TreeGrafter"/>
</dbReference>
<dbReference type="SUPFAM" id="SSF46689">
    <property type="entry name" value="Homeodomain-like"/>
    <property type="match status" value="2"/>
</dbReference>
<dbReference type="InterPro" id="IPR001650">
    <property type="entry name" value="Helicase_C-like"/>
</dbReference>
<gene>
    <name evidence="12" type="ORF">K458DRAFT_352354</name>
</gene>
<keyword evidence="5" id="KW-0347">Helicase</keyword>
<keyword evidence="7" id="KW-0539">Nucleus</keyword>
<accession>A0A6G1ICY3</accession>
<dbReference type="FunFam" id="1.10.1040.30:FF:000003">
    <property type="entry name" value="ISWI chromatin-remodeling complex ATPase ISW2"/>
    <property type="match status" value="1"/>
</dbReference>
<dbReference type="OrthoDB" id="5857104at2759"/>
<dbReference type="AlphaFoldDB" id="A0A6G1ICY3"/>
<dbReference type="GO" id="GO:0031491">
    <property type="term" value="F:nucleosome binding"/>
    <property type="evidence" value="ECO:0007669"/>
    <property type="project" value="InterPro"/>
</dbReference>
<keyword evidence="3" id="KW-0547">Nucleotide-binding</keyword>
<name>A0A6G1ICY3_9PLEO</name>
<evidence type="ECO:0000313" key="13">
    <source>
        <dbReference type="Proteomes" id="UP000799291"/>
    </source>
</evidence>
<protein>
    <recommendedName>
        <fullName evidence="14">Chromatin remodelling complex ATPase chain ISW1</fullName>
    </recommendedName>
</protein>
<dbReference type="FunFam" id="3.40.50.10810:FF:000036">
    <property type="entry name" value="Chromatin remodelling complex ATPase chain"/>
    <property type="match status" value="1"/>
</dbReference>
<feature type="region of interest" description="Disordered" evidence="8">
    <location>
        <begin position="825"/>
        <end position="844"/>
    </location>
</feature>
<dbReference type="Gene3D" id="3.40.50.300">
    <property type="entry name" value="P-loop containing nucleotide triphosphate hydrolases"/>
    <property type="match status" value="1"/>
</dbReference>
<dbReference type="Pfam" id="PF00176">
    <property type="entry name" value="SNF2-rel_dom"/>
    <property type="match status" value="1"/>
</dbReference>
<evidence type="ECO:0000259" key="9">
    <source>
        <dbReference type="PROSITE" id="PS51192"/>
    </source>
</evidence>
<evidence type="ECO:0000313" key="12">
    <source>
        <dbReference type="EMBL" id="KAF2676074.1"/>
    </source>
</evidence>
<dbReference type="Gene3D" id="1.10.1040.30">
    <property type="entry name" value="ISWI, HAND domain"/>
    <property type="match status" value="1"/>
</dbReference>
<dbReference type="Proteomes" id="UP000799291">
    <property type="component" value="Unassembled WGS sequence"/>
</dbReference>
<evidence type="ECO:0000256" key="6">
    <source>
        <dbReference type="ARBA" id="ARBA00022840"/>
    </source>
</evidence>
<dbReference type="Pfam" id="PF09111">
    <property type="entry name" value="SLIDE"/>
    <property type="match status" value="1"/>
</dbReference>
<dbReference type="GO" id="GO:0000785">
    <property type="term" value="C:chromatin"/>
    <property type="evidence" value="ECO:0007669"/>
    <property type="project" value="TreeGrafter"/>
</dbReference>
<dbReference type="Gene3D" id="3.40.50.10810">
    <property type="entry name" value="Tandem AAA-ATPase domain"/>
    <property type="match status" value="1"/>
</dbReference>
<feature type="region of interest" description="Disordered" evidence="8">
    <location>
        <begin position="1050"/>
        <end position="1122"/>
    </location>
</feature>
<evidence type="ECO:0008006" key="14">
    <source>
        <dbReference type="Google" id="ProtNLM"/>
    </source>
</evidence>
<dbReference type="InterPro" id="IPR036306">
    <property type="entry name" value="ISWI_HAND-dom_sf"/>
</dbReference>
<dbReference type="PROSITE" id="PS51194">
    <property type="entry name" value="HELICASE_CTER"/>
    <property type="match status" value="1"/>
</dbReference>
<dbReference type="GO" id="GO:0005524">
    <property type="term" value="F:ATP binding"/>
    <property type="evidence" value="ECO:0007669"/>
    <property type="project" value="UniProtKB-KW"/>
</dbReference>
<dbReference type="InterPro" id="IPR049730">
    <property type="entry name" value="SNF2/RAD54-like_C"/>
</dbReference>
<dbReference type="PROSITE" id="PS51293">
    <property type="entry name" value="SANT"/>
    <property type="match status" value="1"/>
</dbReference>
<evidence type="ECO:0000256" key="7">
    <source>
        <dbReference type="ARBA" id="ARBA00023242"/>
    </source>
</evidence>
<evidence type="ECO:0000256" key="3">
    <source>
        <dbReference type="ARBA" id="ARBA00022741"/>
    </source>
</evidence>
<dbReference type="Pfam" id="PF00271">
    <property type="entry name" value="Helicase_C"/>
    <property type="match status" value="1"/>
</dbReference>
<evidence type="ECO:0000256" key="2">
    <source>
        <dbReference type="ARBA" id="ARBA00009687"/>
    </source>
</evidence>
<dbReference type="CDD" id="cd18793">
    <property type="entry name" value="SF2_C_SNF"/>
    <property type="match status" value="1"/>
</dbReference>
<dbReference type="InterPro" id="IPR015195">
    <property type="entry name" value="SLIDE"/>
</dbReference>
<dbReference type="SMART" id="SM00487">
    <property type="entry name" value="DEXDc"/>
    <property type="match status" value="1"/>
</dbReference>
<dbReference type="FunFam" id="1.10.10.60:FF:000234">
    <property type="entry name" value="ISWI chromatin-remodeling complex ATPase ISW2"/>
    <property type="match status" value="1"/>
</dbReference>
<dbReference type="SMART" id="SM00717">
    <property type="entry name" value="SANT"/>
    <property type="match status" value="2"/>
</dbReference>
<evidence type="ECO:0000259" key="11">
    <source>
        <dbReference type="PROSITE" id="PS51293"/>
    </source>
</evidence>
<dbReference type="GO" id="GO:0003677">
    <property type="term" value="F:DNA binding"/>
    <property type="evidence" value="ECO:0007669"/>
    <property type="project" value="InterPro"/>
</dbReference>
<comment type="similarity">
    <text evidence="2">Belongs to the SNF2/RAD54 helicase family. ISWI subfamily.</text>
</comment>
<dbReference type="InterPro" id="IPR009057">
    <property type="entry name" value="Homeodomain-like_sf"/>
</dbReference>
<dbReference type="CDD" id="cd00167">
    <property type="entry name" value="SANT"/>
    <property type="match status" value="1"/>
</dbReference>
<feature type="compositionally biased region" description="Basic and acidic residues" evidence="8">
    <location>
        <begin position="157"/>
        <end position="185"/>
    </location>
</feature>
<dbReference type="InterPro" id="IPR001005">
    <property type="entry name" value="SANT/Myb"/>
</dbReference>
<feature type="compositionally biased region" description="Polar residues" evidence="8">
    <location>
        <begin position="47"/>
        <end position="62"/>
    </location>
</feature>
<feature type="region of interest" description="Disordered" evidence="8">
    <location>
        <begin position="1"/>
        <end position="74"/>
    </location>
</feature>
<evidence type="ECO:0000259" key="10">
    <source>
        <dbReference type="PROSITE" id="PS51194"/>
    </source>
</evidence>
<feature type="domain" description="Helicase ATP-binding" evidence="9">
    <location>
        <begin position="209"/>
        <end position="374"/>
    </location>
</feature>
<dbReference type="SMART" id="SM00490">
    <property type="entry name" value="HELICc"/>
    <property type="match status" value="1"/>
</dbReference>
<dbReference type="GO" id="GO:0016887">
    <property type="term" value="F:ATP hydrolysis activity"/>
    <property type="evidence" value="ECO:0007669"/>
    <property type="project" value="TreeGrafter"/>
</dbReference>
<dbReference type="GO" id="GO:0004386">
    <property type="term" value="F:helicase activity"/>
    <property type="evidence" value="ECO:0007669"/>
    <property type="project" value="UniProtKB-KW"/>
</dbReference>
<dbReference type="GO" id="GO:0140658">
    <property type="term" value="F:ATP-dependent chromatin remodeler activity"/>
    <property type="evidence" value="ECO:0007669"/>
    <property type="project" value="TreeGrafter"/>
</dbReference>
<dbReference type="Pfam" id="PF09110">
    <property type="entry name" value="HAND"/>
    <property type="match status" value="1"/>
</dbReference>
<dbReference type="InterPro" id="IPR038718">
    <property type="entry name" value="SNF2-like_sf"/>
</dbReference>
<dbReference type="PROSITE" id="PS51192">
    <property type="entry name" value="HELICASE_ATP_BIND_1"/>
    <property type="match status" value="1"/>
</dbReference>
<keyword evidence="6" id="KW-0067">ATP-binding</keyword>
<feature type="compositionally biased region" description="Low complexity" evidence="8">
    <location>
        <begin position="1094"/>
        <end position="1108"/>
    </location>
</feature>
<feature type="region of interest" description="Disordered" evidence="8">
    <location>
        <begin position="142"/>
        <end position="188"/>
    </location>
</feature>
<dbReference type="CDD" id="cd17997">
    <property type="entry name" value="DEXHc_SMARCA1_SMARCA5"/>
    <property type="match status" value="1"/>
</dbReference>
<evidence type="ECO:0000256" key="5">
    <source>
        <dbReference type="ARBA" id="ARBA00022806"/>
    </source>
</evidence>
<dbReference type="InterPro" id="IPR044754">
    <property type="entry name" value="Isw1/2_DEXHc"/>
</dbReference>
<dbReference type="SUPFAM" id="SSF101224">
    <property type="entry name" value="HAND domain of the nucleosome remodeling ATPase ISWI"/>
    <property type="match status" value="1"/>
</dbReference>